<sequence>VGPEKKAYTLHKALLVHHSGYFRGALSGDWVEAKEGTIHLEDVHTGAFNIFVNWIYAGQLPTSPRSGEFAPHDPEEFPGCSFAIGRLRAYILADMLIVPSLKDALFDIEYKWYSVLQPPRVKVAIFAFENLPATDPFLQLLVDSYC</sequence>
<dbReference type="PANTHER" id="PTHR47843">
    <property type="entry name" value="BTB DOMAIN-CONTAINING PROTEIN-RELATED"/>
    <property type="match status" value="1"/>
</dbReference>
<reference evidence="2" key="1">
    <citation type="journal article" date="2020" name="Stud. Mycol.">
        <title>101 Dothideomycetes genomes: a test case for predicting lifestyles and emergence of pathogens.</title>
        <authorList>
            <person name="Haridas S."/>
            <person name="Albert R."/>
            <person name="Binder M."/>
            <person name="Bloem J."/>
            <person name="Labutti K."/>
            <person name="Salamov A."/>
            <person name="Andreopoulos B."/>
            <person name="Baker S."/>
            <person name="Barry K."/>
            <person name="Bills G."/>
            <person name="Bluhm B."/>
            <person name="Cannon C."/>
            <person name="Castanera R."/>
            <person name="Culley D."/>
            <person name="Daum C."/>
            <person name="Ezra D."/>
            <person name="Gonzalez J."/>
            <person name="Henrissat B."/>
            <person name="Kuo A."/>
            <person name="Liang C."/>
            <person name="Lipzen A."/>
            <person name="Lutzoni F."/>
            <person name="Magnuson J."/>
            <person name="Mondo S."/>
            <person name="Nolan M."/>
            <person name="Ohm R."/>
            <person name="Pangilinan J."/>
            <person name="Park H.-J."/>
            <person name="Ramirez L."/>
            <person name="Alfaro M."/>
            <person name="Sun H."/>
            <person name="Tritt A."/>
            <person name="Yoshinaga Y."/>
            <person name="Zwiers L.-H."/>
            <person name="Turgeon B."/>
            <person name="Goodwin S."/>
            <person name="Spatafora J."/>
            <person name="Crous P."/>
            <person name="Grigoriev I."/>
        </authorList>
    </citation>
    <scope>NUCLEOTIDE SEQUENCE</scope>
    <source>
        <strain evidence="2">CBS 627.86</strain>
    </source>
</reference>
<dbReference type="AlphaFoldDB" id="A0A6A5ZH01"/>
<dbReference type="Proteomes" id="UP000799770">
    <property type="component" value="Unassembled WGS sequence"/>
</dbReference>
<proteinExistence type="predicted"/>
<accession>A0A6A5ZH01</accession>
<protein>
    <recommendedName>
        <fullName evidence="1">BTB domain-containing protein</fullName>
    </recommendedName>
</protein>
<dbReference type="Gene3D" id="3.30.710.10">
    <property type="entry name" value="Potassium Channel Kv1.1, Chain A"/>
    <property type="match status" value="1"/>
</dbReference>
<dbReference type="InterPro" id="IPR011333">
    <property type="entry name" value="SKP1/BTB/POZ_sf"/>
</dbReference>
<dbReference type="CDD" id="cd18186">
    <property type="entry name" value="BTB_POZ_ZBTB_KLHL-like"/>
    <property type="match status" value="1"/>
</dbReference>
<dbReference type="PANTHER" id="PTHR47843:SF2">
    <property type="entry name" value="BTB DOMAIN-CONTAINING PROTEIN"/>
    <property type="match status" value="1"/>
</dbReference>
<dbReference type="InterPro" id="IPR000210">
    <property type="entry name" value="BTB/POZ_dom"/>
</dbReference>
<organism evidence="2 3">
    <name type="scientific">Lophiotrema nucula</name>
    <dbReference type="NCBI Taxonomy" id="690887"/>
    <lineage>
        <taxon>Eukaryota</taxon>
        <taxon>Fungi</taxon>
        <taxon>Dikarya</taxon>
        <taxon>Ascomycota</taxon>
        <taxon>Pezizomycotina</taxon>
        <taxon>Dothideomycetes</taxon>
        <taxon>Pleosporomycetidae</taxon>
        <taxon>Pleosporales</taxon>
        <taxon>Lophiotremataceae</taxon>
        <taxon>Lophiotrema</taxon>
    </lineage>
</organism>
<gene>
    <name evidence="2" type="ORF">BDV96DRAFT_464751</name>
</gene>
<dbReference type="EMBL" id="ML977318">
    <property type="protein sequence ID" value="KAF2117668.1"/>
    <property type="molecule type" value="Genomic_DNA"/>
</dbReference>
<evidence type="ECO:0000313" key="3">
    <source>
        <dbReference type="Proteomes" id="UP000799770"/>
    </source>
</evidence>
<dbReference type="SUPFAM" id="SSF54695">
    <property type="entry name" value="POZ domain"/>
    <property type="match status" value="1"/>
</dbReference>
<keyword evidence="3" id="KW-1185">Reference proteome</keyword>
<feature type="domain" description="BTB" evidence="1">
    <location>
        <begin position="1"/>
        <end position="64"/>
    </location>
</feature>
<evidence type="ECO:0000259" key="1">
    <source>
        <dbReference type="PROSITE" id="PS50097"/>
    </source>
</evidence>
<dbReference type="PROSITE" id="PS50097">
    <property type="entry name" value="BTB"/>
    <property type="match status" value="1"/>
</dbReference>
<dbReference type="Pfam" id="PF00651">
    <property type="entry name" value="BTB"/>
    <property type="match status" value="1"/>
</dbReference>
<evidence type="ECO:0000313" key="2">
    <source>
        <dbReference type="EMBL" id="KAF2117668.1"/>
    </source>
</evidence>
<dbReference type="OrthoDB" id="194443at2759"/>
<feature type="non-terminal residue" evidence="2">
    <location>
        <position position="146"/>
    </location>
</feature>
<feature type="non-terminal residue" evidence="2">
    <location>
        <position position="1"/>
    </location>
</feature>
<name>A0A6A5ZH01_9PLEO</name>